<dbReference type="RefSeq" id="WP_142902717.1">
    <property type="nucleotide sequence ID" value="NZ_ML660088.1"/>
</dbReference>
<proteinExistence type="predicted"/>
<accession>A0A545U6S0</accession>
<evidence type="ECO:0000313" key="2">
    <source>
        <dbReference type="EMBL" id="TQV85170.1"/>
    </source>
</evidence>
<keyword evidence="3" id="KW-1185">Reference proteome</keyword>
<dbReference type="AlphaFoldDB" id="A0A545U6S0"/>
<gene>
    <name evidence="2" type="ORF">FKG94_02990</name>
</gene>
<sequence length="288" mass="31872">MKTPLKQLVMLLIASLSLLSGCQDRSAEIEMPGEYFTDITEQALRDANQLLGYIYLAGSSLYLDLQQEADQHLQQAASVNESLIQQLDDNTLSLSGQTYGRFTIGPPDQENRYYIPVINDVFFAFDDVADIARQGHAEDWPAGKPVLMRLTVSLDLLQVRRSLAAARAAIAAGDIEEAVNVLDTLADTAVTREEPVLDPVSQLYHFLLLAEQYSETDNYAATRRALRYAATSLENAGDALSEDEQAALAAEIETLRAELAEVDPSFGERAFQTLKQWVRVVRDKVTAE</sequence>
<comment type="caution">
    <text evidence="2">The sequence shown here is derived from an EMBL/GenBank/DDBJ whole genome shotgun (WGS) entry which is preliminary data.</text>
</comment>
<reference evidence="2 3" key="1">
    <citation type="submission" date="2019-06" db="EMBL/GenBank/DDBJ databases">
        <title>Whole genome sequence for Cellvibrionaceae sp. R142.</title>
        <authorList>
            <person name="Wang G."/>
        </authorList>
    </citation>
    <scope>NUCLEOTIDE SEQUENCE [LARGE SCALE GENOMIC DNA]</scope>
    <source>
        <strain evidence="2 3">R142</strain>
    </source>
</reference>
<dbReference type="EMBL" id="VHSG01000004">
    <property type="protein sequence ID" value="TQV85170.1"/>
    <property type="molecule type" value="Genomic_DNA"/>
</dbReference>
<evidence type="ECO:0000313" key="3">
    <source>
        <dbReference type="Proteomes" id="UP000319732"/>
    </source>
</evidence>
<keyword evidence="1" id="KW-0732">Signal</keyword>
<feature type="signal peptide" evidence="1">
    <location>
        <begin position="1"/>
        <end position="22"/>
    </location>
</feature>
<dbReference type="Proteomes" id="UP000319732">
    <property type="component" value="Unassembled WGS sequence"/>
</dbReference>
<feature type="chain" id="PRO_5022232366" description="YfdX family protein" evidence="1">
    <location>
        <begin position="23"/>
        <end position="288"/>
    </location>
</feature>
<name>A0A545U6S0_9GAMM</name>
<protein>
    <recommendedName>
        <fullName evidence="4">YfdX family protein</fullName>
    </recommendedName>
</protein>
<organism evidence="2 3">
    <name type="scientific">Exilibacterium tricleocarpae</name>
    <dbReference type="NCBI Taxonomy" id="2591008"/>
    <lineage>
        <taxon>Bacteria</taxon>
        <taxon>Pseudomonadati</taxon>
        <taxon>Pseudomonadota</taxon>
        <taxon>Gammaproteobacteria</taxon>
        <taxon>Cellvibrionales</taxon>
        <taxon>Cellvibrionaceae</taxon>
        <taxon>Exilibacterium</taxon>
    </lineage>
</organism>
<evidence type="ECO:0008006" key="4">
    <source>
        <dbReference type="Google" id="ProtNLM"/>
    </source>
</evidence>
<dbReference type="PROSITE" id="PS51257">
    <property type="entry name" value="PROKAR_LIPOPROTEIN"/>
    <property type="match status" value="1"/>
</dbReference>
<evidence type="ECO:0000256" key="1">
    <source>
        <dbReference type="SAM" id="SignalP"/>
    </source>
</evidence>